<evidence type="ECO:0000313" key="3">
    <source>
        <dbReference type="Proteomes" id="UP000030437"/>
    </source>
</evidence>
<feature type="transmembrane region" description="Helical" evidence="1">
    <location>
        <begin position="12"/>
        <end position="33"/>
    </location>
</feature>
<dbReference type="Proteomes" id="UP000030437">
    <property type="component" value="Unassembled WGS sequence"/>
</dbReference>
<keyword evidence="1" id="KW-0812">Transmembrane</keyword>
<keyword evidence="1" id="KW-0472">Membrane</keyword>
<sequence length="595" mass="65809">MRKYLQNDDGYSLLIAIGTILIFTILGLSLITLTTNGILKNNTREDIVQATDLADKGIEFMVDSLQAELGNYVLSGNIGKAQFQAKLNETITSGELSCTGGGIKIPGDTGNTTVCIDVKNIQNVYTEKDDGTKILQELKKQVPIISTGLVDGKERVTTAKVIIGTDAIPDQLRYALSTNNGGNLYLHGGVEIQGDIKTDNDLIISSNATWFSGSTAIWQPSVRAKLTASPGSVTPKVIFSKENRAVYDLNKFQDYNNHINGTNLSKAGYYTKFDTATAAGQTAISNLFFNSPAISVITKSSVPQDTVEITTKILDRYNASSNKANYTNNLEITTTNHPTRSYGKKDAVFVSSTATEKVQETYTYYENVCIKQEDKWILWPIWKEKVCVEWEQQERTGTRLVDRNTFKFGSMTINGGTKTDRKDITLKGTYYVYGDLTITNVNLKADAILYVQGKVDISESTIQGVDENSTMIVFANGNIDMYNLSVNSNQANASKIKGFFYTKQDMLMYGVGSNINLTGGISARRLILTAVRGDTANGYLSATQQAQLLNGTAKQYSRLKIIYDEDLITTYTEFTRDEEEEYIKSVNEPEMVDRY</sequence>
<gene>
    <name evidence="2" type="ORF">CD32_10200</name>
</gene>
<proteinExistence type="predicted"/>
<dbReference type="RefSeq" id="WP_036154195.1">
    <property type="nucleotide sequence ID" value="NZ_AVCX01000006.1"/>
</dbReference>
<dbReference type="EMBL" id="JPVP01000055">
    <property type="protein sequence ID" value="KGR84824.1"/>
    <property type="molecule type" value="Genomic_DNA"/>
</dbReference>
<name>A0A0A3IJD2_9BACI</name>
<accession>A0A0A3IJD2</accession>
<evidence type="ECO:0000313" key="2">
    <source>
        <dbReference type="EMBL" id="KGR84824.1"/>
    </source>
</evidence>
<organism evidence="2 3">
    <name type="scientific">Lysinibacillus odysseyi 34hs-1 = NBRC 100172</name>
    <dbReference type="NCBI Taxonomy" id="1220589"/>
    <lineage>
        <taxon>Bacteria</taxon>
        <taxon>Bacillati</taxon>
        <taxon>Bacillota</taxon>
        <taxon>Bacilli</taxon>
        <taxon>Bacillales</taxon>
        <taxon>Bacillaceae</taxon>
        <taxon>Lysinibacillus</taxon>
    </lineage>
</organism>
<comment type="caution">
    <text evidence="2">The sequence shown here is derived from an EMBL/GenBank/DDBJ whole genome shotgun (WGS) entry which is preliminary data.</text>
</comment>
<protein>
    <recommendedName>
        <fullName evidence="4">Type 4 fimbrial biogenesis protein PilX N-terminal domain-containing protein</fullName>
    </recommendedName>
</protein>
<dbReference type="AlphaFoldDB" id="A0A0A3IJD2"/>
<reference evidence="2 3" key="1">
    <citation type="submission" date="2014-02" db="EMBL/GenBank/DDBJ databases">
        <title>Draft genome sequence of Lysinibacillus odysseyi NBRC 100172.</title>
        <authorList>
            <person name="Zhang F."/>
            <person name="Wang G."/>
            <person name="Zhang L."/>
        </authorList>
    </citation>
    <scope>NUCLEOTIDE SEQUENCE [LARGE SCALE GENOMIC DNA]</scope>
    <source>
        <strain evidence="2 3">NBRC 100172</strain>
    </source>
</reference>
<evidence type="ECO:0000256" key="1">
    <source>
        <dbReference type="SAM" id="Phobius"/>
    </source>
</evidence>
<dbReference type="eggNOG" id="COG4726">
    <property type="taxonomic scope" value="Bacteria"/>
</dbReference>
<keyword evidence="3" id="KW-1185">Reference proteome</keyword>
<dbReference type="OrthoDB" id="2730934at2"/>
<evidence type="ECO:0008006" key="4">
    <source>
        <dbReference type="Google" id="ProtNLM"/>
    </source>
</evidence>
<dbReference type="STRING" id="1220589.CD32_10200"/>
<keyword evidence="1" id="KW-1133">Transmembrane helix</keyword>